<dbReference type="AlphaFoldDB" id="A0A024X9H5"/>
<keyword evidence="1" id="KW-0812">Transmembrane</keyword>
<gene>
    <name evidence="3" type="ORF">PFMC_02235</name>
</gene>
<dbReference type="NCBIfam" id="TIGR01639">
    <property type="entry name" value="P_fal_TIGR01639"/>
    <property type="match status" value="1"/>
</dbReference>
<feature type="domain" description="Plasmodium RESA N-terminal" evidence="2">
    <location>
        <begin position="159"/>
        <end position="269"/>
    </location>
</feature>
<reference evidence="3 4" key="2">
    <citation type="submission" date="2013-02" db="EMBL/GenBank/DDBJ databases">
        <title>The Genome Sequence of Plasmodium falciparum CAMP/Malaysia.</title>
        <authorList>
            <consortium name="The Broad Institute Genome Sequencing Platform"/>
            <consortium name="The Broad Institute Genome Sequencing Center for Infectious Disease"/>
            <person name="Neafsey D."/>
            <person name="Cheeseman I."/>
            <person name="Volkman S."/>
            <person name="Adams J."/>
            <person name="Walker B."/>
            <person name="Young S.K."/>
            <person name="Zeng Q."/>
            <person name="Gargeya S."/>
            <person name="Fitzgerald M."/>
            <person name="Haas B."/>
            <person name="Abouelleil A."/>
            <person name="Alvarado L."/>
            <person name="Arachchi H.M."/>
            <person name="Berlin A.M."/>
            <person name="Chapman S.B."/>
            <person name="Dewar J."/>
            <person name="Goldberg J."/>
            <person name="Griggs A."/>
            <person name="Gujja S."/>
            <person name="Hansen M."/>
            <person name="Howarth C."/>
            <person name="Imamovic A."/>
            <person name="Larimer J."/>
            <person name="McCowan C."/>
            <person name="Murphy C."/>
            <person name="Neiman D."/>
            <person name="Pearson M."/>
            <person name="Priest M."/>
            <person name="Roberts A."/>
            <person name="Saif S."/>
            <person name="Shea T."/>
            <person name="Sisk P."/>
            <person name="Sykes S."/>
            <person name="Wortman J."/>
            <person name="Nusbaum C."/>
            <person name="Birren B."/>
        </authorList>
    </citation>
    <scope>NUCLEOTIDE SEQUENCE [LARGE SCALE GENOMIC DNA]</scope>
    <source>
        <strain evidence="3 4">CAMP/Malaysia</strain>
    </source>
</reference>
<accession>A0A024X9H5</accession>
<evidence type="ECO:0000313" key="3">
    <source>
        <dbReference type="EMBL" id="ETW62134.1"/>
    </source>
</evidence>
<dbReference type="InterPro" id="IPR006526">
    <property type="entry name" value="Export_prot_PHISTa/b/c"/>
</dbReference>
<proteinExistence type="predicted"/>
<sequence length="284" mass="33946">MTNKQNCSSFPCYIDEENKKGKLNFISFKFLCLCLYMIGFLYIFLNFYKLFFYKKYIVMYNIVMYNIVMSLEFVEFGNVYKRSLCEVEICNKEPQMKTNLKHKKGDLNKSKHNINKIKYNEQSVEKYENLINKNLSNINIEDENNRSINNINYNDMSENLTEKELREVLNSLEECPSKEDLKNIWTHTIGVAKEGLDNTDKNNVKIFLYDTLWNETRALFCKTVATEVVEYANDFFSLINDKHKLDDILKFIYSFLEHFKILKKELYVKHQKELLKEIAQTLKR</sequence>
<name>A0A024X9H5_PLAFC</name>
<evidence type="ECO:0000256" key="1">
    <source>
        <dbReference type="SAM" id="Phobius"/>
    </source>
</evidence>
<protein>
    <recommendedName>
        <fullName evidence="2">Plasmodium RESA N-terminal domain-containing protein</fullName>
    </recommendedName>
</protein>
<keyword evidence="1" id="KW-0472">Membrane</keyword>
<dbReference type="InterPro" id="IPR019111">
    <property type="entry name" value="PRESA_N"/>
</dbReference>
<feature type="transmembrane region" description="Helical" evidence="1">
    <location>
        <begin position="26"/>
        <end position="45"/>
    </location>
</feature>
<feature type="transmembrane region" description="Helical" evidence="1">
    <location>
        <begin position="57"/>
        <end position="74"/>
    </location>
</feature>
<reference evidence="3 4" key="1">
    <citation type="submission" date="2013-02" db="EMBL/GenBank/DDBJ databases">
        <title>The Genome Annotation of Plasmodium falciparum CAMP/Malaysia.</title>
        <authorList>
            <consortium name="The Broad Institute Genome Sequencing Platform"/>
            <consortium name="The Broad Institute Genome Sequencing Center for Infectious Disease"/>
            <person name="Neafsey D."/>
            <person name="Hoffman S."/>
            <person name="Volkman S."/>
            <person name="Rosenthal P."/>
            <person name="Walker B."/>
            <person name="Young S.K."/>
            <person name="Zeng Q."/>
            <person name="Gargeya S."/>
            <person name="Fitzgerald M."/>
            <person name="Haas B."/>
            <person name="Abouelleil A."/>
            <person name="Allen A.W."/>
            <person name="Alvarado L."/>
            <person name="Arachchi H.M."/>
            <person name="Berlin A.M."/>
            <person name="Chapman S.B."/>
            <person name="Gainer-Dewar J."/>
            <person name="Goldberg J."/>
            <person name="Griggs A."/>
            <person name="Gujja S."/>
            <person name="Hansen M."/>
            <person name="Howarth C."/>
            <person name="Imamovic A."/>
            <person name="Ireland A."/>
            <person name="Larimer J."/>
            <person name="McCowan C."/>
            <person name="Murphy C."/>
            <person name="Pearson M."/>
            <person name="Poon T.W."/>
            <person name="Priest M."/>
            <person name="Roberts A."/>
            <person name="Saif S."/>
            <person name="Shea T."/>
            <person name="Sisk P."/>
            <person name="Sykes S."/>
            <person name="Wortman J."/>
            <person name="Nusbaum C."/>
            <person name="Birren B."/>
        </authorList>
    </citation>
    <scope>NUCLEOTIDE SEQUENCE [LARGE SCALE GENOMIC DNA]</scope>
    <source>
        <strain evidence="3 4">CAMP/Malaysia</strain>
    </source>
</reference>
<organism evidence="3 4">
    <name type="scientific">Plasmodium falciparum (isolate Camp / Malaysia)</name>
    <dbReference type="NCBI Taxonomy" id="5835"/>
    <lineage>
        <taxon>Eukaryota</taxon>
        <taxon>Sar</taxon>
        <taxon>Alveolata</taxon>
        <taxon>Apicomplexa</taxon>
        <taxon>Aconoidasida</taxon>
        <taxon>Haemosporida</taxon>
        <taxon>Plasmodiidae</taxon>
        <taxon>Plasmodium</taxon>
        <taxon>Plasmodium (Laverania)</taxon>
    </lineage>
</organism>
<dbReference type="EMBL" id="KI927509">
    <property type="protein sequence ID" value="ETW62134.1"/>
    <property type="molecule type" value="Genomic_DNA"/>
</dbReference>
<dbReference type="Proteomes" id="UP000030694">
    <property type="component" value="Unassembled WGS sequence"/>
</dbReference>
<dbReference type="Pfam" id="PF09687">
    <property type="entry name" value="PRESAN"/>
    <property type="match status" value="1"/>
</dbReference>
<evidence type="ECO:0000313" key="4">
    <source>
        <dbReference type="Proteomes" id="UP000030694"/>
    </source>
</evidence>
<evidence type="ECO:0000259" key="2">
    <source>
        <dbReference type="Pfam" id="PF09687"/>
    </source>
</evidence>
<keyword evidence="1" id="KW-1133">Transmembrane helix</keyword>
<dbReference type="OMA" id="ELHEKHQ"/>